<dbReference type="AlphaFoldDB" id="A0A239HP82"/>
<organism evidence="1 2">
    <name type="scientific">Ekhidna lutea</name>
    <dbReference type="NCBI Taxonomy" id="447679"/>
    <lineage>
        <taxon>Bacteria</taxon>
        <taxon>Pseudomonadati</taxon>
        <taxon>Bacteroidota</taxon>
        <taxon>Cytophagia</taxon>
        <taxon>Cytophagales</taxon>
        <taxon>Reichenbachiellaceae</taxon>
        <taxon>Ekhidna</taxon>
    </lineage>
</organism>
<name>A0A239HP82_EKHLU</name>
<protein>
    <submittedName>
        <fullName evidence="1">Uncharacterized protein</fullName>
    </submittedName>
</protein>
<evidence type="ECO:0000313" key="2">
    <source>
        <dbReference type="Proteomes" id="UP000198393"/>
    </source>
</evidence>
<gene>
    <name evidence="1" type="ORF">SAMN05421640_1406</name>
</gene>
<evidence type="ECO:0000313" key="1">
    <source>
        <dbReference type="EMBL" id="SNS82723.1"/>
    </source>
</evidence>
<dbReference type="EMBL" id="FZPD01000002">
    <property type="protein sequence ID" value="SNS82723.1"/>
    <property type="molecule type" value="Genomic_DNA"/>
</dbReference>
<dbReference type="Proteomes" id="UP000198393">
    <property type="component" value="Unassembled WGS sequence"/>
</dbReference>
<reference evidence="1 2" key="1">
    <citation type="submission" date="2017-06" db="EMBL/GenBank/DDBJ databases">
        <authorList>
            <person name="Kim H.J."/>
            <person name="Triplett B.A."/>
        </authorList>
    </citation>
    <scope>NUCLEOTIDE SEQUENCE [LARGE SCALE GENOMIC DNA]</scope>
    <source>
        <strain evidence="1 2">DSM 19307</strain>
    </source>
</reference>
<proteinExistence type="predicted"/>
<keyword evidence="2" id="KW-1185">Reference proteome</keyword>
<sequence length="215" mass="25282">MKRLTLVSITILYSMLSHSQSLTKEKCYDIIYNSIKNRKIQIEDVNITTNDSKEFLYTYGDNKLVYKNGVAYQYYESTETFVKAKVDFFLVHPIFEILQIEYFTKGTLGDGYIQFYTEYLNDEFNEMKWTLHFNESNDLVSIESYQVQYETNNKIDLSIVDRKVFQIAEYQPESLPNYNNIRVVSTTSSNLKEASLPSDITEVDQLVQKKSQINY</sequence>
<accession>A0A239HP82</accession>
<dbReference type="RefSeq" id="WP_089356143.1">
    <property type="nucleotide sequence ID" value="NZ_FZPD01000002.1"/>
</dbReference>